<gene>
    <name evidence="2" type="ORF">PRK78_000461</name>
</gene>
<evidence type="ECO:0000313" key="2">
    <source>
        <dbReference type="EMBL" id="WEW55033.1"/>
    </source>
</evidence>
<feature type="compositionally biased region" description="Polar residues" evidence="1">
    <location>
        <begin position="693"/>
        <end position="711"/>
    </location>
</feature>
<sequence length="782" mass="87393">MAYSTSPSSYRDGSSRHQLPSPTHPRVMVPASSPRSSSFSYMSHHYSNSNSPRSYTPTAVQFPFRSPKSPVFPDTPSPTFPKCLPQEVYECILVQLQLLHFGAHGEGCITCFMRDLYALSLTSRAWERAVRSKLYRKIHIHGIDPPAQLKKYKWKRGSRLRLLRRTLRERKLLANAVLELRVPELDLSVSTGKHSATLQEYLDLVASVVMVCPNLERLLGIMLPYTHEFDRLTHALSTRKKLKEHAWIIGENAAVSERVKQKSPKLLDQGQVYQFLSYHTFWANLETLMLHSLDSSGILEHGIVLRMLNFLPALRHLSVSCFDANDFTDRTLLFLPPLISLRLESLRGVTENGLSRYFSRQEARGLKSLTLIEQSVSSLLVISKILASLRHLERFAIVQQDIAPTLPEGRMVFQPLLASPSLKRLHWDLSSADSDSLNQLDLQQLKKPLGDANTPNFHLSQSILHAGFPSLETLRAPSDIGPLGSLQSVCRPTRNGQIMLPTDRYSLPRSSQGALSKRPLAMPGGNNLTSARIRAQTLIDMAAREVDQGIRVVVTDHSAEKELAPAPAFSDSSSENDIDEIDHILESIEKKKRPFPPKRSLTLPAIKIQEFTIPGCMGRVYNSVNNKMAPTTPHFNLQPDIPGSDIDGGLISWKHILTVNQTWSYYTPSSPPLLAARANTASSLGDDIPSPSPTSSRFTMWSTSGASNGGSLPSPRTPTSPMPPMSPFGWTATEQSLWARETCNGSWNHGHRLGKDWWMHVEREKVGNENSMTRLLNLGHLF</sequence>
<proteinExistence type="predicted"/>
<accession>A0AAF0IFY3</accession>
<dbReference type="Proteomes" id="UP001219355">
    <property type="component" value="Chromosome 1"/>
</dbReference>
<feature type="region of interest" description="Disordered" evidence="1">
    <location>
        <begin position="682"/>
        <end position="720"/>
    </location>
</feature>
<feature type="compositionally biased region" description="Polar residues" evidence="1">
    <location>
        <begin position="1"/>
        <end position="21"/>
    </location>
</feature>
<organism evidence="2 3">
    <name type="scientific">Emydomyces testavorans</name>
    <dbReference type="NCBI Taxonomy" id="2070801"/>
    <lineage>
        <taxon>Eukaryota</taxon>
        <taxon>Fungi</taxon>
        <taxon>Dikarya</taxon>
        <taxon>Ascomycota</taxon>
        <taxon>Pezizomycotina</taxon>
        <taxon>Eurotiomycetes</taxon>
        <taxon>Eurotiomycetidae</taxon>
        <taxon>Onygenales</taxon>
        <taxon>Nannizziopsiaceae</taxon>
        <taxon>Emydomyces</taxon>
    </lineage>
</organism>
<feature type="region of interest" description="Disordered" evidence="1">
    <location>
        <begin position="500"/>
        <end position="527"/>
    </location>
</feature>
<dbReference type="EMBL" id="CP120627">
    <property type="protein sequence ID" value="WEW55033.1"/>
    <property type="molecule type" value="Genomic_DNA"/>
</dbReference>
<reference evidence="2" key="1">
    <citation type="submission" date="2023-03" db="EMBL/GenBank/DDBJ databases">
        <title>Emydomyces testavorans Genome Sequence.</title>
        <authorList>
            <person name="Hoyer L."/>
        </authorList>
    </citation>
    <scope>NUCLEOTIDE SEQUENCE</scope>
    <source>
        <strain evidence="2">16-2883</strain>
    </source>
</reference>
<name>A0AAF0IFY3_9EURO</name>
<evidence type="ECO:0000313" key="3">
    <source>
        <dbReference type="Proteomes" id="UP001219355"/>
    </source>
</evidence>
<dbReference type="AlphaFoldDB" id="A0AAF0IFY3"/>
<evidence type="ECO:0000256" key="1">
    <source>
        <dbReference type="SAM" id="MobiDB-lite"/>
    </source>
</evidence>
<evidence type="ECO:0008006" key="4">
    <source>
        <dbReference type="Google" id="ProtNLM"/>
    </source>
</evidence>
<feature type="compositionally biased region" description="Low complexity" evidence="1">
    <location>
        <begin position="26"/>
        <end position="38"/>
    </location>
</feature>
<feature type="region of interest" description="Disordered" evidence="1">
    <location>
        <begin position="1"/>
        <end position="38"/>
    </location>
</feature>
<protein>
    <recommendedName>
        <fullName evidence="4">F-box domain-containing protein</fullName>
    </recommendedName>
</protein>
<keyword evidence="3" id="KW-1185">Reference proteome</keyword>